<comment type="caution">
    <text evidence="2">The sequence shown here is derived from an EMBL/GenBank/DDBJ whole genome shotgun (WGS) entry which is preliminary data.</text>
</comment>
<name>A0A317PI47_9HYPH</name>
<keyword evidence="3" id="KW-1185">Reference proteome</keyword>
<dbReference type="InterPro" id="IPR054539">
    <property type="entry name" value="Beta-prop_PDH"/>
</dbReference>
<dbReference type="PANTHER" id="PTHR33546:SF1">
    <property type="entry name" value="LARGE, MULTIFUNCTIONAL SECRETED PROTEIN"/>
    <property type="match status" value="1"/>
</dbReference>
<organism evidence="2 3">
    <name type="scientific">Hoeflea marina</name>
    <dbReference type="NCBI Taxonomy" id="274592"/>
    <lineage>
        <taxon>Bacteria</taxon>
        <taxon>Pseudomonadati</taxon>
        <taxon>Pseudomonadota</taxon>
        <taxon>Alphaproteobacteria</taxon>
        <taxon>Hyphomicrobiales</taxon>
        <taxon>Rhizobiaceae</taxon>
        <taxon>Hoeflea</taxon>
    </lineage>
</organism>
<reference evidence="2 3" key="1">
    <citation type="submission" date="2018-05" db="EMBL/GenBank/DDBJ databases">
        <title>Genomic Encyclopedia of Type Strains, Phase IV (KMG-IV): sequencing the most valuable type-strain genomes for metagenomic binning, comparative biology and taxonomic classification.</title>
        <authorList>
            <person name="Goeker M."/>
        </authorList>
    </citation>
    <scope>NUCLEOTIDE SEQUENCE [LARGE SCALE GENOMIC DNA]</scope>
    <source>
        <strain evidence="2 3">DSM 16791</strain>
    </source>
</reference>
<evidence type="ECO:0000259" key="1">
    <source>
        <dbReference type="Pfam" id="PF22807"/>
    </source>
</evidence>
<dbReference type="Proteomes" id="UP000246352">
    <property type="component" value="Unassembled WGS sequence"/>
</dbReference>
<accession>A0A317PI47</accession>
<evidence type="ECO:0000313" key="3">
    <source>
        <dbReference type="Proteomes" id="UP000246352"/>
    </source>
</evidence>
<dbReference type="AlphaFoldDB" id="A0A317PI47"/>
<dbReference type="RefSeq" id="WP_110032374.1">
    <property type="nucleotide sequence ID" value="NZ_QGTR01000003.1"/>
</dbReference>
<dbReference type="EMBL" id="QGTR01000003">
    <property type="protein sequence ID" value="PWW00123.1"/>
    <property type="molecule type" value="Genomic_DNA"/>
</dbReference>
<sequence length="432" mass="45829">MSAIFARIVAIIGGVMILMRRWGVSAEAPAVGGAPIIPEARPQGIPTLKMPTARGWKDGHTPTAAPGLKVNAFAAGLKHPRWIHVLPNGDVLTAEALGVPGGRIKTPFDYAIYSTMKRAAAVGNSPNRITLLRDTDGDGVAETRHVFMDSLNHPFGMAMLDGTFYVGATDGISSYPYVDGATRIDAPGRKLVDFKPAGHWTRSLLPSPDGSKLYCGVGSLSNIGDNGFEAEEGRAAIYELDIATGESRIFAGGLRNPVGMAWEPSTGSLWTVVNERDGLGDETPPDYLTSVKDGGFYGWPFCYWGQTVDDRVEQNPALVATAIRPDYALGGHTASLGLCWLPAGTLPGFPDGMVIGQHGSWNRSTLAGYKVIFVPFENGRPSGPPRDILSGFLAPDEKVSYGRPVGVTIGPDNSLLVADDVGDVIWRVTGAA</sequence>
<dbReference type="Gene3D" id="2.120.10.30">
    <property type="entry name" value="TolB, C-terminal domain"/>
    <property type="match status" value="1"/>
</dbReference>
<dbReference type="PANTHER" id="PTHR33546">
    <property type="entry name" value="LARGE, MULTIFUNCTIONAL SECRETED PROTEIN-RELATED"/>
    <property type="match status" value="1"/>
</dbReference>
<dbReference type="InterPro" id="IPR011042">
    <property type="entry name" value="6-blade_b-propeller_TolB-like"/>
</dbReference>
<evidence type="ECO:0000313" key="2">
    <source>
        <dbReference type="EMBL" id="PWW00123.1"/>
    </source>
</evidence>
<dbReference type="OrthoDB" id="9770043at2"/>
<proteinExistence type="predicted"/>
<dbReference type="SUPFAM" id="SSF50952">
    <property type="entry name" value="Soluble quinoprotein glucose dehydrogenase"/>
    <property type="match status" value="1"/>
</dbReference>
<dbReference type="InterPro" id="IPR011041">
    <property type="entry name" value="Quinoprot_gluc/sorb_DH_b-prop"/>
</dbReference>
<feature type="domain" description="Pyrroloquinoline quinone-dependent pyranose dehydrogenase beta-propeller" evidence="1">
    <location>
        <begin position="142"/>
        <end position="428"/>
    </location>
</feature>
<dbReference type="Pfam" id="PF22807">
    <property type="entry name" value="TrAA12"/>
    <property type="match status" value="1"/>
</dbReference>
<protein>
    <submittedName>
        <fullName evidence="2">Glucose/arabinose dehydrogenase</fullName>
    </submittedName>
</protein>
<gene>
    <name evidence="2" type="ORF">DFR52_103325</name>
</gene>